<evidence type="ECO:0000256" key="1">
    <source>
        <dbReference type="SAM" id="MobiDB-lite"/>
    </source>
</evidence>
<dbReference type="Pfam" id="PF17800">
    <property type="entry name" value="NPL"/>
    <property type="match status" value="1"/>
</dbReference>
<feature type="domain" description="Nucleoplasmin-like" evidence="2">
    <location>
        <begin position="25"/>
        <end position="110"/>
    </location>
</feature>
<reference evidence="3" key="1">
    <citation type="submission" date="2019-12" db="EMBL/GenBank/DDBJ databases">
        <title>Genome sequencing and annotation of Brassica cretica.</title>
        <authorList>
            <person name="Studholme D.J."/>
            <person name="Sarris P."/>
        </authorList>
    </citation>
    <scope>NUCLEOTIDE SEQUENCE</scope>
    <source>
        <strain evidence="3">PFS-109/04</strain>
        <tissue evidence="3">Leaf</tissue>
    </source>
</reference>
<dbReference type="Proteomes" id="UP000712600">
    <property type="component" value="Unassembled WGS sequence"/>
</dbReference>
<feature type="region of interest" description="Disordered" evidence="1">
    <location>
        <begin position="107"/>
        <end position="139"/>
    </location>
</feature>
<gene>
    <name evidence="3" type="ORF">F2Q69_00019180</name>
</gene>
<proteinExistence type="predicted"/>
<evidence type="ECO:0000259" key="2">
    <source>
        <dbReference type="Pfam" id="PF17800"/>
    </source>
</evidence>
<dbReference type="Gene3D" id="2.60.120.340">
    <property type="entry name" value="Nucleoplasmin core domain"/>
    <property type="match status" value="1"/>
</dbReference>
<accession>A0A8S9Q946</accession>
<evidence type="ECO:0000313" key="4">
    <source>
        <dbReference type="Proteomes" id="UP000712600"/>
    </source>
</evidence>
<protein>
    <recommendedName>
        <fullName evidence="2">Nucleoplasmin-like domain-containing protein</fullName>
    </recommendedName>
</protein>
<sequence>MSKSEVEWGGRWVGEREINHTMVVGAKVEAGKPLKVKPDEDYLIHLSRACIFNGKEGETALLDVTVDGKKFVIGYLSQEKIPQINLDLFFEKEFELSHSLERGSVDFTGYKTPDLDEDDDSSSSEDYYTSSDSEEEEEVMVHSTITANGSAGAAASSVAKPAEGASVCTLWMDVDEDDSADE</sequence>
<name>A0A8S9Q946_BRACR</name>
<comment type="caution">
    <text evidence="3">The sequence shown here is derived from an EMBL/GenBank/DDBJ whole genome shotgun (WGS) entry which is preliminary data.</text>
</comment>
<dbReference type="EMBL" id="QGKX02001290">
    <property type="protein sequence ID" value="KAF3540255.1"/>
    <property type="molecule type" value="Genomic_DNA"/>
</dbReference>
<evidence type="ECO:0000313" key="3">
    <source>
        <dbReference type="EMBL" id="KAF3540255.1"/>
    </source>
</evidence>
<dbReference type="InterPro" id="IPR041232">
    <property type="entry name" value="NPL"/>
</dbReference>
<dbReference type="AlphaFoldDB" id="A0A8S9Q946"/>
<organism evidence="3 4">
    <name type="scientific">Brassica cretica</name>
    <name type="common">Mustard</name>
    <dbReference type="NCBI Taxonomy" id="69181"/>
    <lineage>
        <taxon>Eukaryota</taxon>
        <taxon>Viridiplantae</taxon>
        <taxon>Streptophyta</taxon>
        <taxon>Embryophyta</taxon>
        <taxon>Tracheophyta</taxon>
        <taxon>Spermatophyta</taxon>
        <taxon>Magnoliopsida</taxon>
        <taxon>eudicotyledons</taxon>
        <taxon>Gunneridae</taxon>
        <taxon>Pentapetalae</taxon>
        <taxon>rosids</taxon>
        <taxon>malvids</taxon>
        <taxon>Brassicales</taxon>
        <taxon>Brassicaceae</taxon>
        <taxon>Brassiceae</taxon>
        <taxon>Brassica</taxon>
    </lineage>
</organism>